<dbReference type="PANTHER" id="PTHR32092">
    <property type="entry name" value="6-PHOSPHO-BETA-GLUCOSIDASE-RELATED"/>
    <property type="match status" value="1"/>
</dbReference>
<dbReference type="GO" id="GO:0016616">
    <property type="term" value="F:oxidoreductase activity, acting on the CH-OH group of donors, NAD or NADP as acceptor"/>
    <property type="evidence" value="ECO:0007669"/>
    <property type="project" value="InterPro"/>
</dbReference>
<evidence type="ECO:0000259" key="13">
    <source>
        <dbReference type="Pfam" id="PF11975"/>
    </source>
</evidence>
<dbReference type="EC" id="3.2.1.86" evidence="8"/>
<feature type="domain" description="Glycosyl hydrolase family 4 C-terminal" evidence="13">
    <location>
        <begin position="200"/>
        <end position="415"/>
    </location>
</feature>
<evidence type="ECO:0000256" key="8">
    <source>
        <dbReference type="ARBA" id="ARBA00066487"/>
    </source>
</evidence>
<evidence type="ECO:0000256" key="10">
    <source>
        <dbReference type="PIRSR" id="PIRSR601088-3"/>
    </source>
</evidence>
<dbReference type="InterPro" id="IPR022616">
    <property type="entry name" value="Glyco_hydro_4_C"/>
</dbReference>
<evidence type="ECO:0000256" key="6">
    <source>
        <dbReference type="ARBA" id="ARBA00023277"/>
    </source>
</evidence>
<feature type="binding site" evidence="10">
    <location>
        <position position="175"/>
    </location>
    <ligand>
        <name>Mn(2+)</name>
        <dbReference type="ChEBI" id="CHEBI:29035"/>
    </ligand>
</feature>
<feature type="binding site" evidence="10">
    <location>
        <position position="205"/>
    </location>
    <ligand>
        <name>Mn(2+)</name>
        <dbReference type="ChEBI" id="CHEBI:29035"/>
    </ligand>
</feature>
<feature type="binding site" evidence="9">
    <location>
        <position position="99"/>
    </location>
    <ligand>
        <name>substrate</name>
    </ligand>
</feature>
<dbReference type="CDD" id="cd05296">
    <property type="entry name" value="GH4_P_beta_glucosidase"/>
    <property type="match status" value="1"/>
</dbReference>
<proteinExistence type="inferred from homology"/>
<dbReference type="STRING" id="1399.VL14_19120"/>
<evidence type="ECO:0000256" key="3">
    <source>
        <dbReference type="ARBA" id="ARBA00022801"/>
    </source>
</evidence>
<comment type="similarity">
    <text evidence="1 12">Belongs to the glycosyl hydrolase 4 family.</text>
</comment>
<evidence type="ECO:0000313" key="14">
    <source>
        <dbReference type="EMBL" id="RBP96625.1"/>
    </source>
</evidence>
<keyword evidence="3 12" id="KW-0378">Hydrolase</keyword>
<dbReference type="PROSITE" id="PS01324">
    <property type="entry name" value="GLYCOSYL_HYDROL_F4"/>
    <property type="match status" value="1"/>
</dbReference>
<dbReference type="OrthoDB" id="9808275at2"/>
<dbReference type="InterPro" id="IPR019802">
    <property type="entry name" value="GlycHydrolase_4_CS"/>
</dbReference>
<protein>
    <recommendedName>
        <fullName evidence="8">6-phospho-beta-glucosidase</fullName>
        <ecNumber evidence="8">3.2.1.86</ecNumber>
    </recommendedName>
</protein>
<feature type="binding site" evidence="9">
    <location>
        <position position="153"/>
    </location>
    <ligand>
        <name>substrate</name>
    </ligand>
</feature>
<sequence length="440" mass="49134">MAQQPDSLKIAVIGGGSSYTPELIEGFIKRHQELPVREIWLVDVEEGRNKLEIVGQLAKRMVEKAGVPIQIQLTLDRKKALKSADFVTTQFRVGLLEARAKDERIPLKYGVLGQETNGPGGFFKALRTIPVIMEICREMEEFCPNAWLINFTNPAGMITEAVLRYSNIKKVVGLCNVPIGMEMGAAQLMNVDHSRVRIDFAGLNHLVYGLDVYVDGVSVKEELLKKLTDKEHSITMKNIHAMGWEPEFLQALNVLPCPYHNYYYKTREMVEEEVKAASEGGTRAEVVKKLEEELFQLYQNPDLAEKPPQLEKRGGAYYSDAACRLIHSIYTDKRDIQPVNTRNNGAIAGIPSESAVEVSCMITKDGPKPLTVGELPVSVRGLVQSIKSFERMTIEAALTGDYNTALLALTINPLVGSDKTAKKILDEMLEAHRSYLPQFQ</sequence>
<dbReference type="SUPFAM" id="SSF56327">
    <property type="entry name" value="LDH C-terminal domain-like"/>
    <property type="match status" value="1"/>
</dbReference>
<dbReference type="Pfam" id="PF02056">
    <property type="entry name" value="Glyco_hydro_4"/>
    <property type="match status" value="1"/>
</dbReference>
<dbReference type="InterPro" id="IPR015955">
    <property type="entry name" value="Lactate_DH/Glyco_Ohase_4_C"/>
</dbReference>
<keyword evidence="7 12" id="KW-0326">Glycosidase</keyword>
<dbReference type="AlphaFoldDB" id="A0A366K4G3"/>
<comment type="caution">
    <text evidence="14">The sequence shown here is derived from an EMBL/GenBank/DDBJ whole genome shotgun (WGS) entry which is preliminary data.</text>
</comment>
<evidence type="ECO:0000256" key="9">
    <source>
        <dbReference type="PIRSR" id="PIRSR601088-2"/>
    </source>
</evidence>
<dbReference type="FunFam" id="3.40.50.720:FF:000163">
    <property type="entry name" value="6-phospho-beta-glucosidase"/>
    <property type="match status" value="1"/>
</dbReference>
<keyword evidence="4 12" id="KW-0520">NAD</keyword>
<dbReference type="InterPro" id="IPR036291">
    <property type="entry name" value="NAD(P)-bd_dom_sf"/>
</dbReference>
<dbReference type="Gene3D" id="3.90.110.10">
    <property type="entry name" value="Lactate dehydrogenase/glycoside hydrolase, family 4, C-terminal"/>
    <property type="match status" value="1"/>
</dbReference>
<evidence type="ECO:0000256" key="1">
    <source>
        <dbReference type="ARBA" id="ARBA00010141"/>
    </source>
</evidence>
<organism evidence="14 15">
    <name type="scientific">Cytobacillus firmus</name>
    <name type="common">Bacillus firmus</name>
    <dbReference type="NCBI Taxonomy" id="1399"/>
    <lineage>
        <taxon>Bacteria</taxon>
        <taxon>Bacillati</taxon>
        <taxon>Bacillota</taxon>
        <taxon>Bacilli</taxon>
        <taxon>Bacillales</taxon>
        <taxon>Bacillaceae</taxon>
        <taxon>Cytobacillus</taxon>
    </lineage>
</organism>
<dbReference type="Proteomes" id="UP000252731">
    <property type="component" value="Unassembled WGS sequence"/>
</dbReference>
<accession>A0A366K4G3</accession>
<dbReference type="Pfam" id="PF11975">
    <property type="entry name" value="Glyco_hydro_4C"/>
    <property type="match status" value="1"/>
</dbReference>
<keyword evidence="2 10" id="KW-0479">Metal-binding</keyword>
<evidence type="ECO:0000313" key="15">
    <source>
        <dbReference type="Proteomes" id="UP000252731"/>
    </source>
</evidence>
<evidence type="ECO:0000256" key="2">
    <source>
        <dbReference type="ARBA" id="ARBA00022723"/>
    </source>
</evidence>
<gene>
    <name evidence="14" type="ORF">DFO70_101438</name>
</gene>
<keyword evidence="10" id="KW-0533">Nickel</keyword>
<dbReference type="SUPFAM" id="SSF51735">
    <property type="entry name" value="NAD(P)-binding Rossmann-fold domains"/>
    <property type="match status" value="1"/>
</dbReference>
<dbReference type="GO" id="GO:0046872">
    <property type="term" value="F:metal ion binding"/>
    <property type="evidence" value="ECO:0007669"/>
    <property type="project" value="UniProtKB-KW"/>
</dbReference>
<dbReference type="GO" id="GO:0008706">
    <property type="term" value="F:6-phospho-beta-glucosidase activity"/>
    <property type="evidence" value="ECO:0007669"/>
    <property type="project" value="UniProtKB-EC"/>
</dbReference>
<dbReference type="EMBL" id="QNSF01000001">
    <property type="protein sequence ID" value="RBP96625.1"/>
    <property type="molecule type" value="Genomic_DNA"/>
</dbReference>
<evidence type="ECO:0000256" key="11">
    <source>
        <dbReference type="PIRSR" id="PIRSR601088-4"/>
    </source>
</evidence>
<dbReference type="RefSeq" id="WP_113881134.1">
    <property type="nucleotide sequence ID" value="NZ_QNSF01000001.1"/>
</dbReference>
<keyword evidence="15" id="KW-1185">Reference proteome</keyword>
<dbReference type="PANTHER" id="PTHR32092:SF5">
    <property type="entry name" value="6-PHOSPHO-BETA-GLUCOSIDASE"/>
    <property type="match status" value="1"/>
</dbReference>
<keyword evidence="5 10" id="KW-0464">Manganese</keyword>
<evidence type="ECO:0000256" key="7">
    <source>
        <dbReference type="ARBA" id="ARBA00023295"/>
    </source>
</evidence>
<keyword evidence="10" id="KW-0170">Cobalt</keyword>
<name>A0A366K4G3_CYTFI</name>
<keyword evidence="10" id="KW-0408">Iron</keyword>
<dbReference type="GO" id="GO:0005975">
    <property type="term" value="P:carbohydrate metabolic process"/>
    <property type="evidence" value="ECO:0007669"/>
    <property type="project" value="InterPro"/>
</dbReference>
<dbReference type="Gene3D" id="3.40.50.720">
    <property type="entry name" value="NAD(P)-binding Rossmann-like Domain"/>
    <property type="match status" value="1"/>
</dbReference>
<reference evidence="14 15" key="1">
    <citation type="submission" date="2018-06" db="EMBL/GenBank/DDBJ databases">
        <title>Freshwater and sediment microbial communities from various areas in North America, analyzing microbe dynamics in response to fracking.</title>
        <authorList>
            <person name="Lamendella R."/>
        </authorList>
    </citation>
    <scope>NUCLEOTIDE SEQUENCE [LARGE SCALE GENOMIC DNA]</scope>
    <source>
        <strain evidence="14 15">14_TX</strain>
    </source>
</reference>
<dbReference type="PRINTS" id="PR00732">
    <property type="entry name" value="GLHYDRLASE4"/>
</dbReference>
<dbReference type="InterPro" id="IPR001088">
    <property type="entry name" value="Glyco_hydro_4"/>
</dbReference>
<keyword evidence="6" id="KW-0119">Carbohydrate metabolism</keyword>
<evidence type="ECO:0000256" key="4">
    <source>
        <dbReference type="ARBA" id="ARBA00023027"/>
    </source>
</evidence>
<evidence type="ECO:0000256" key="5">
    <source>
        <dbReference type="ARBA" id="ARBA00023211"/>
    </source>
</evidence>
<evidence type="ECO:0000256" key="12">
    <source>
        <dbReference type="RuleBase" id="RU361152"/>
    </source>
</evidence>
<comment type="cofactor">
    <cofactor evidence="12">
        <name>NAD(+)</name>
        <dbReference type="ChEBI" id="CHEBI:57540"/>
    </cofactor>
    <text evidence="12">Binds 1 NAD(+) per subunit.</text>
</comment>
<feature type="site" description="Increases basicity of active site Tyr" evidence="11">
    <location>
        <position position="115"/>
    </location>
</feature>